<feature type="compositionally biased region" description="Low complexity" evidence="1">
    <location>
        <begin position="1"/>
        <end position="18"/>
    </location>
</feature>
<dbReference type="AlphaFoldDB" id="A0A9P6SSV2"/>
<accession>A0A9P6SSV2</accession>
<dbReference type="EMBL" id="JAAAID010003419">
    <property type="protein sequence ID" value="KAF9998073.1"/>
    <property type="molecule type" value="Genomic_DNA"/>
</dbReference>
<organism evidence="2 3">
    <name type="scientific">Entomortierella chlamydospora</name>
    <dbReference type="NCBI Taxonomy" id="101097"/>
    <lineage>
        <taxon>Eukaryota</taxon>
        <taxon>Fungi</taxon>
        <taxon>Fungi incertae sedis</taxon>
        <taxon>Mucoromycota</taxon>
        <taxon>Mortierellomycotina</taxon>
        <taxon>Mortierellomycetes</taxon>
        <taxon>Mortierellales</taxon>
        <taxon>Mortierellaceae</taxon>
        <taxon>Entomortierella</taxon>
    </lineage>
</organism>
<gene>
    <name evidence="2" type="ORF">BGZ80_006867</name>
</gene>
<evidence type="ECO:0000256" key="1">
    <source>
        <dbReference type="SAM" id="MobiDB-lite"/>
    </source>
</evidence>
<evidence type="ECO:0000313" key="2">
    <source>
        <dbReference type="EMBL" id="KAF9998073.1"/>
    </source>
</evidence>
<evidence type="ECO:0000313" key="3">
    <source>
        <dbReference type="Proteomes" id="UP000703661"/>
    </source>
</evidence>
<proteinExistence type="predicted"/>
<dbReference type="Proteomes" id="UP000703661">
    <property type="component" value="Unassembled WGS sequence"/>
</dbReference>
<comment type="caution">
    <text evidence="2">The sequence shown here is derived from an EMBL/GenBank/DDBJ whole genome shotgun (WGS) entry which is preliminary data.</text>
</comment>
<sequence length="59" mass="6437">RSSKSQSSSAPSTPSQTPRVSMQEDERPTQPIEKMTRDQAIGTIMSTAMANGTSRSYVF</sequence>
<keyword evidence="3" id="KW-1185">Reference proteome</keyword>
<protein>
    <submittedName>
        <fullName evidence="2">Uncharacterized protein</fullName>
    </submittedName>
</protein>
<name>A0A9P6SSV2_9FUNG</name>
<reference evidence="2" key="1">
    <citation type="journal article" date="2020" name="Fungal Divers.">
        <title>Resolving the Mortierellaceae phylogeny through synthesis of multi-gene phylogenetics and phylogenomics.</title>
        <authorList>
            <person name="Vandepol N."/>
            <person name="Liber J."/>
            <person name="Desiro A."/>
            <person name="Na H."/>
            <person name="Kennedy M."/>
            <person name="Barry K."/>
            <person name="Grigoriev I.V."/>
            <person name="Miller A.N."/>
            <person name="O'Donnell K."/>
            <person name="Stajich J.E."/>
            <person name="Bonito G."/>
        </authorList>
    </citation>
    <scope>NUCLEOTIDE SEQUENCE</scope>
    <source>
        <strain evidence="2">NRRL 2769</strain>
    </source>
</reference>
<feature type="non-terminal residue" evidence="2">
    <location>
        <position position="1"/>
    </location>
</feature>
<feature type="region of interest" description="Disordered" evidence="1">
    <location>
        <begin position="1"/>
        <end position="39"/>
    </location>
</feature>